<dbReference type="GO" id="GO:0005319">
    <property type="term" value="F:lipid transporter activity"/>
    <property type="evidence" value="ECO:0007669"/>
    <property type="project" value="TreeGrafter"/>
</dbReference>
<evidence type="ECO:0000256" key="2">
    <source>
        <dbReference type="ARBA" id="ARBA00022737"/>
    </source>
</evidence>
<evidence type="ECO:0000256" key="3">
    <source>
        <dbReference type="SAM" id="MobiDB-lite"/>
    </source>
</evidence>
<gene>
    <name evidence="5" type="primary">106077716</name>
</gene>
<protein>
    <recommendedName>
        <fullName evidence="4">ABCA1-4-like C-terminal R2 regulatory domain-containing protein</fullName>
    </recommendedName>
</protein>
<dbReference type="GO" id="GO:0016020">
    <property type="term" value="C:membrane"/>
    <property type="evidence" value="ECO:0007669"/>
    <property type="project" value="InterPro"/>
</dbReference>
<dbReference type="KEGG" id="bgt:106077716"/>
<dbReference type="PANTHER" id="PTHR19229">
    <property type="entry name" value="ATP-BINDING CASSETTE TRANSPORTER SUBFAMILY A ABCA"/>
    <property type="match status" value="1"/>
</dbReference>
<organism evidence="5 6">
    <name type="scientific">Biomphalaria glabrata</name>
    <name type="common">Bloodfluke planorb</name>
    <name type="synonym">Freshwater snail</name>
    <dbReference type="NCBI Taxonomy" id="6526"/>
    <lineage>
        <taxon>Eukaryota</taxon>
        <taxon>Metazoa</taxon>
        <taxon>Spiralia</taxon>
        <taxon>Lophotrochozoa</taxon>
        <taxon>Mollusca</taxon>
        <taxon>Gastropoda</taxon>
        <taxon>Heterobranchia</taxon>
        <taxon>Euthyneura</taxon>
        <taxon>Panpulmonata</taxon>
        <taxon>Hygrophila</taxon>
        <taxon>Lymnaeoidea</taxon>
        <taxon>Planorbidae</taxon>
        <taxon>Biomphalaria</taxon>
    </lineage>
</organism>
<dbReference type="STRING" id="6526.A0A2C9LXB5"/>
<dbReference type="SUPFAM" id="SSF52540">
    <property type="entry name" value="P-loop containing nucleoside triphosphate hydrolases"/>
    <property type="match status" value="1"/>
</dbReference>
<dbReference type="Proteomes" id="UP000076420">
    <property type="component" value="Unassembled WGS sequence"/>
</dbReference>
<dbReference type="InterPro" id="IPR027417">
    <property type="entry name" value="P-loop_NTPase"/>
</dbReference>
<reference evidence="5" key="1">
    <citation type="submission" date="2020-05" db="UniProtKB">
        <authorList>
            <consortium name="EnsemblMetazoa"/>
        </authorList>
    </citation>
    <scope>IDENTIFICATION</scope>
    <source>
        <strain evidence="5">BB02</strain>
    </source>
</reference>
<dbReference type="EnsemblMetazoa" id="BGLB036085-RA">
    <property type="protein sequence ID" value="BGLB036085-PA"/>
    <property type="gene ID" value="BGLB036085"/>
</dbReference>
<proteinExistence type="predicted"/>
<accession>A0A2C9LXB5</accession>
<evidence type="ECO:0000259" key="4">
    <source>
        <dbReference type="Pfam" id="PF23321"/>
    </source>
</evidence>
<dbReference type="InterPro" id="IPR026082">
    <property type="entry name" value="ABCA"/>
</dbReference>
<feature type="region of interest" description="Disordered" evidence="3">
    <location>
        <begin position="228"/>
        <end position="247"/>
    </location>
</feature>
<feature type="domain" description="ABCA1-4-like C-terminal R2 regulatory" evidence="4">
    <location>
        <begin position="62"/>
        <end position="134"/>
    </location>
</feature>
<dbReference type="AlphaFoldDB" id="A0A2C9LXB5"/>
<evidence type="ECO:0000313" key="6">
    <source>
        <dbReference type="Proteomes" id="UP000076420"/>
    </source>
</evidence>
<name>A0A2C9LXB5_BIOGL</name>
<dbReference type="Gene3D" id="3.40.50.300">
    <property type="entry name" value="P-loop containing nucleotide triphosphate hydrolases"/>
    <property type="match status" value="1"/>
</dbReference>
<dbReference type="PANTHER" id="PTHR19229:SF36">
    <property type="entry name" value="ATP-BINDING CASSETTE SUB-FAMILY A MEMBER 2"/>
    <property type="match status" value="1"/>
</dbReference>
<evidence type="ECO:0000313" key="5">
    <source>
        <dbReference type="EnsemblMetazoa" id="BGLB036085-PA"/>
    </source>
</evidence>
<keyword evidence="2" id="KW-0677">Repeat</keyword>
<sequence length="247" mass="27308">MDAATRRLAWKCIEKATRNGQSVILTSHNMNECDSLCSTLAIMVDGKIKCIGSPQHLKHKFGDGYNVTIHKGHKLLTNISHDFVNRFPGSVVKRNHQSSITLQVPTASCSLADVLTFLQAEQRVKNIGFYSLTQTTLDSVFVNFAQDQLEQSQVSGTMKVPKRSRKLSSDLTPFNELNNDMSTSVTNDDLENLNGFRNPAFQRDNHVVLSPAVSYSGSRYVSIIPIGTQSNGNDPMESSHKGLSSYL</sequence>
<dbReference type="InterPro" id="IPR056264">
    <property type="entry name" value="R2_ABCA1-4-like"/>
</dbReference>
<evidence type="ECO:0000256" key="1">
    <source>
        <dbReference type="ARBA" id="ARBA00022448"/>
    </source>
</evidence>
<dbReference type="VEuPathDB" id="VectorBase:BGLAX_028154"/>
<keyword evidence="1" id="KW-0813">Transport</keyword>
<dbReference type="VEuPathDB" id="VectorBase:BGLB036085"/>
<dbReference type="GO" id="GO:0140359">
    <property type="term" value="F:ABC-type transporter activity"/>
    <property type="evidence" value="ECO:0007669"/>
    <property type="project" value="InterPro"/>
</dbReference>
<dbReference type="Pfam" id="PF23321">
    <property type="entry name" value="R1_ABCA1"/>
    <property type="match status" value="1"/>
</dbReference>